<gene>
    <name evidence="1" type="ORF">KC19_4G094500</name>
</gene>
<evidence type="ECO:0000313" key="2">
    <source>
        <dbReference type="Proteomes" id="UP000822688"/>
    </source>
</evidence>
<dbReference type="EMBL" id="CM026424">
    <property type="protein sequence ID" value="KAG0579381.1"/>
    <property type="molecule type" value="Genomic_DNA"/>
</dbReference>
<organism evidence="1 2">
    <name type="scientific">Ceratodon purpureus</name>
    <name type="common">Fire moss</name>
    <name type="synonym">Dicranum purpureum</name>
    <dbReference type="NCBI Taxonomy" id="3225"/>
    <lineage>
        <taxon>Eukaryota</taxon>
        <taxon>Viridiplantae</taxon>
        <taxon>Streptophyta</taxon>
        <taxon>Embryophyta</taxon>
        <taxon>Bryophyta</taxon>
        <taxon>Bryophytina</taxon>
        <taxon>Bryopsida</taxon>
        <taxon>Dicranidae</taxon>
        <taxon>Pseudoditrichales</taxon>
        <taxon>Ditrichaceae</taxon>
        <taxon>Ceratodon</taxon>
    </lineage>
</organism>
<dbReference type="Proteomes" id="UP000822688">
    <property type="component" value="Chromosome 4"/>
</dbReference>
<evidence type="ECO:0000313" key="1">
    <source>
        <dbReference type="EMBL" id="KAG0579381.1"/>
    </source>
</evidence>
<keyword evidence="2" id="KW-1185">Reference proteome</keyword>
<accession>A0A8T0I9F4</accession>
<sequence length="93" mass="10541">MRMSTFLRKSIFELDLVALFRRLQTRERDSERRSYGDELCRRSCWNCDQASRLGLQRTCDACTRFSAAVLRSFVSSCDRPWSSCSGGGSGVGS</sequence>
<comment type="caution">
    <text evidence="1">The sequence shown here is derived from an EMBL/GenBank/DDBJ whole genome shotgun (WGS) entry which is preliminary data.</text>
</comment>
<name>A0A8T0I9F4_CERPU</name>
<proteinExistence type="predicted"/>
<reference evidence="1" key="1">
    <citation type="submission" date="2020-06" db="EMBL/GenBank/DDBJ databases">
        <title>WGS assembly of Ceratodon purpureus strain R40.</title>
        <authorList>
            <person name="Carey S.B."/>
            <person name="Jenkins J."/>
            <person name="Shu S."/>
            <person name="Lovell J.T."/>
            <person name="Sreedasyam A."/>
            <person name="Maumus F."/>
            <person name="Tiley G.P."/>
            <person name="Fernandez-Pozo N."/>
            <person name="Barry K."/>
            <person name="Chen C."/>
            <person name="Wang M."/>
            <person name="Lipzen A."/>
            <person name="Daum C."/>
            <person name="Saski C.A."/>
            <person name="Payton A.C."/>
            <person name="Mcbreen J.C."/>
            <person name="Conrad R.E."/>
            <person name="Kollar L.M."/>
            <person name="Olsson S."/>
            <person name="Huttunen S."/>
            <person name="Landis J.B."/>
            <person name="Wickett N.J."/>
            <person name="Johnson M.G."/>
            <person name="Rensing S.A."/>
            <person name="Grimwood J."/>
            <person name="Schmutz J."/>
            <person name="Mcdaniel S.F."/>
        </authorList>
    </citation>
    <scope>NUCLEOTIDE SEQUENCE</scope>
    <source>
        <strain evidence="1">R40</strain>
    </source>
</reference>
<dbReference type="AlphaFoldDB" id="A0A8T0I9F4"/>
<protein>
    <submittedName>
        <fullName evidence="1">Uncharacterized protein</fullName>
    </submittedName>
</protein>